<keyword evidence="6" id="KW-0158">Chromosome</keyword>
<proteinExistence type="inferred from homology"/>
<name>J3K6L9_COCIM</name>
<comment type="similarity">
    <text evidence="3">Belongs to the histone H3 family.</text>
</comment>
<evidence type="ECO:0000313" key="10">
    <source>
        <dbReference type="EMBL" id="EAS30241.3"/>
    </source>
</evidence>
<dbReference type="KEGG" id="cim:CIMG_05720"/>
<evidence type="ECO:0000256" key="2">
    <source>
        <dbReference type="ARBA" id="ARBA00004286"/>
    </source>
</evidence>
<evidence type="ECO:0000256" key="5">
    <source>
        <dbReference type="ARBA" id="ARBA00020835"/>
    </source>
</evidence>
<dbReference type="VEuPathDB" id="FungiDB:CIMG_05720"/>
<feature type="compositionally biased region" description="Pro residues" evidence="8">
    <location>
        <begin position="162"/>
        <end position="177"/>
    </location>
</feature>
<dbReference type="GO" id="GO:0046982">
    <property type="term" value="F:protein heterodimerization activity"/>
    <property type="evidence" value="ECO:0007669"/>
    <property type="project" value="InterPro"/>
</dbReference>
<dbReference type="InterPro" id="IPR000164">
    <property type="entry name" value="Histone_H3/CENP-A"/>
</dbReference>
<dbReference type="RefSeq" id="XP_001241824.2">
    <property type="nucleotide sequence ID" value="XM_001241823.2"/>
</dbReference>
<dbReference type="InterPro" id="IPR007125">
    <property type="entry name" value="H2A/H2B/H3"/>
</dbReference>
<dbReference type="PANTHER" id="PTHR45810">
    <property type="entry name" value="HISTONE H3.2"/>
    <property type="match status" value="1"/>
</dbReference>
<dbReference type="OrthoDB" id="5406560at2759"/>
<dbReference type="GO" id="GO:0000786">
    <property type="term" value="C:nucleosome"/>
    <property type="evidence" value="ECO:0007669"/>
    <property type="project" value="UniProtKB-KW"/>
</dbReference>
<evidence type="ECO:0000256" key="4">
    <source>
        <dbReference type="ARBA" id="ARBA00011538"/>
    </source>
</evidence>
<comment type="subunit">
    <text evidence="4">The nucleosome is a histone octamer containing two molecules each of H2A, H2B, H3 and H4 assembled in one H3-H4 heterotetramer and two H2A-H2B heterodimers. The octamer wraps approximately 147 bp of DNA.</text>
</comment>
<dbReference type="SUPFAM" id="SSF47113">
    <property type="entry name" value="Histone-fold"/>
    <property type="match status" value="1"/>
</dbReference>
<evidence type="ECO:0000256" key="6">
    <source>
        <dbReference type="ARBA" id="ARBA00022454"/>
    </source>
</evidence>
<reference evidence="11" key="2">
    <citation type="journal article" date="2010" name="Genome Res.">
        <title>Population genomic sequencing of Coccidioides fungi reveals recent hybridization and transposon control.</title>
        <authorList>
            <person name="Neafsey D.E."/>
            <person name="Barker B.M."/>
            <person name="Sharpton T.J."/>
            <person name="Stajich J.E."/>
            <person name="Park D.J."/>
            <person name="Whiston E."/>
            <person name="Hung C.-Y."/>
            <person name="McMahan C."/>
            <person name="White J."/>
            <person name="Sykes S."/>
            <person name="Heiman D."/>
            <person name="Young S."/>
            <person name="Zeng Q."/>
            <person name="Abouelleil A."/>
            <person name="Aftuck L."/>
            <person name="Bessette D."/>
            <person name="Brown A."/>
            <person name="FitzGerald M."/>
            <person name="Lui A."/>
            <person name="Macdonald J.P."/>
            <person name="Priest M."/>
            <person name="Orbach M.J."/>
            <person name="Galgiani J.N."/>
            <person name="Kirkland T.N."/>
            <person name="Cole G.T."/>
            <person name="Birren B.W."/>
            <person name="Henn M.R."/>
            <person name="Taylor J.W."/>
            <person name="Rounsley S.D."/>
        </authorList>
    </citation>
    <scope>GENOME REANNOTATION</scope>
    <source>
        <strain evidence="11">RS</strain>
    </source>
</reference>
<comment type="function">
    <text evidence="1">Core component of nucleosome. Nucleosomes wrap and compact DNA into chromatin, limiting DNA accessibility to the cellular machineries which require DNA as a template. Histones thereby play a central role in transcription regulation, DNA repair, DNA replication and chromosomal stability. DNA accessibility is regulated via a complex set of post-translational modifications of histones, also called histone code, and nucleosome remodeling.</text>
</comment>
<evidence type="ECO:0000256" key="3">
    <source>
        <dbReference type="ARBA" id="ARBA00010343"/>
    </source>
</evidence>
<dbReference type="SMART" id="SM00428">
    <property type="entry name" value="H3"/>
    <property type="match status" value="1"/>
</dbReference>
<comment type="subcellular location">
    <subcellularLocation>
        <location evidence="2">Chromosome</location>
    </subcellularLocation>
</comment>
<dbReference type="Gene3D" id="1.10.20.10">
    <property type="entry name" value="Histone, subunit A"/>
    <property type="match status" value="1"/>
</dbReference>
<evidence type="ECO:0000256" key="7">
    <source>
        <dbReference type="ARBA" id="ARBA00023269"/>
    </source>
</evidence>
<dbReference type="InParanoid" id="J3K6L9"/>
<evidence type="ECO:0000256" key="1">
    <source>
        <dbReference type="ARBA" id="ARBA00002001"/>
    </source>
</evidence>
<dbReference type="Pfam" id="PF00125">
    <property type="entry name" value="Histone"/>
    <property type="match status" value="1"/>
</dbReference>
<gene>
    <name evidence="10" type="ORF">CIMG_05720</name>
</gene>
<feature type="compositionally biased region" description="Acidic residues" evidence="8">
    <location>
        <begin position="187"/>
        <end position="219"/>
    </location>
</feature>
<dbReference type="EMBL" id="GG704915">
    <property type="protein sequence ID" value="EAS30241.3"/>
    <property type="molecule type" value="Genomic_DNA"/>
</dbReference>
<keyword evidence="11" id="KW-1185">Reference proteome</keyword>
<dbReference type="STRING" id="246410.J3K6L9"/>
<feature type="compositionally biased region" description="Low complexity" evidence="8">
    <location>
        <begin position="148"/>
        <end position="161"/>
    </location>
</feature>
<dbReference type="Proteomes" id="UP000001261">
    <property type="component" value="Unassembled WGS sequence"/>
</dbReference>
<sequence>MGRVKSFPRAHTFRTANKDVDLANFDQENPRPRPTVHNWKAGTCAIKEIRPFQSSTELIFPAAPFQRLVREITLSCYQGHEYRWQRTAIESLQEAAEATLCALFECSVMAMAHRKRVTVNADDMKLVLGISAMTGSNYFGPIDAPDRPAAAAPAPPTTAAAAPPPPPLCLPPAPTGSPPVKWRPVLEEQEEEEREEKEEGKEEEEGEKEENDDDDDELA</sequence>
<keyword evidence="7" id="KW-0544">Nucleosome core</keyword>
<dbReference type="InterPro" id="IPR009072">
    <property type="entry name" value="Histone-fold"/>
</dbReference>
<protein>
    <recommendedName>
        <fullName evidence="5">Histone H3</fullName>
    </recommendedName>
</protein>
<dbReference type="GO" id="GO:0003677">
    <property type="term" value="F:DNA binding"/>
    <property type="evidence" value="ECO:0007669"/>
    <property type="project" value="InterPro"/>
</dbReference>
<dbReference type="GO" id="GO:0030527">
    <property type="term" value="F:structural constituent of chromatin"/>
    <property type="evidence" value="ECO:0007669"/>
    <property type="project" value="InterPro"/>
</dbReference>
<accession>J3K6L9</accession>
<evidence type="ECO:0000259" key="9">
    <source>
        <dbReference type="Pfam" id="PF00125"/>
    </source>
</evidence>
<organism evidence="10 11">
    <name type="scientific">Coccidioides immitis (strain RS)</name>
    <name type="common">Valley fever fungus</name>
    <dbReference type="NCBI Taxonomy" id="246410"/>
    <lineage>
        <taxon>Eukaryota</taxon>
        <taxon>Fungi</taxon>
        <taxon>Dikarya</taxon>
        <taxon>Ascomycota</taxon>
        <taxon>Pezizomycotina</taxon>
        <taxon>Eurotiomycetes</taxon>
        <taxon>Eurotiomycetidae</taxon>
        <taxon>Onygenales</taxon>
        <taxon>Onygenaceae</taxon>
        <taxon>Coccidioides</taxon>
    </lineage>
</organism>
<evidence type="ECO:0000313" key="11">
    <source>
        <dbReference type="Proteomes" id="UP000001261"/>
    </source>
</evidence>
<dbReference type="AlphaFoldDB" id="J3K6L9"/>
<keyword evidence="7" id="KW-0238">DNA-binding</keyword>
<dbReference type="OMA" id="HTFRTAN"/>
<reference evidence="11" key="1">
    <citation type="journal article" date="2009" name="Genome Res.">
        <title>Comparative genomic analyses of the human fungal pathogens Coccidioides and their relatives.</title>
        <authorList>
            <person name="Sharpton T.J."/>
            <person name="Stajich J.E."/>
            <person name="Rounsley S.D."/>
            <person name="Gardner M.J."/>
            <person name="Wortman J.R."/>
            <person name="Jordar V.S."/>
            <person name="Maiti R."/>
            <person name="Kodira C.D."/>
            <person name="Neafsey D.E."/>
            <person name="Zeng Q."/>
            <person name="Hung C.-Y."/>
            <person name="McMahan C."/>
            <person name="Muszewska A."/>
            <person name="Grynberg M."/>
            <person name="Mandel M.A."/>
            <person name="Kellner E.M."/>
            <person name="Barker B.M."/>
            <person name="Galgiani J.N."/>
            <person name="Orbach M.J."/>
            <person name="Kirkland T.N."/>
            <person name="Cole G.T."/>
            <person name="Henn M.R."/>
            <person name="Birren B.W."/>
            <person name="Taylor J.W."/>
        </authorList>
    </citation>
    <scope>NUCLEOTIDE SEQUENCE [LARGE SCALE GENOMIC DNA]</scope>
    <source>
        <strain evidence="11">RS</strain>
    </source>
</reference>
<dbReference type="CDD" id="cd22911">
    <property type="entry name" value="HFD_H3"/>
    <property type="match status" value="1"/>
</dbReference>
<dbReference type="PROSITE" id="PS00959">
    <property type="entry name" value="HISTONE_H3_2"/>
    <property type="match status" value="1"/>
</dbReference>
<dbReference type="GeneID" id="4561280"/>
<evidence type="ECO:0000256" key="8">
    <source>
        <dbReference type="SAM" id="MobiDB-lite"/>
    </source>
</evidence>
<dbReference type="PRINTS" id="PR00622">
    <property type="entry name" value="HISTONEH3"/>
</dbReference>
<feature type="domain" description="Core Histone H2A/H2B/H3" evidence="9">
    <location>
        <begin position="42"/>
        <end position="128"/>
    </location>
</feature>
<feature type="region of interest" description="Disordered" evidence="8">
    <location>
        <begin position="148"/>
        <end position="219"/>
    </location>
</feature>